<organism evidence="2 3">
    <name type="scientific">Pontibacter rugosus</name>
    <dbReference type="NCBI Taxonomy" id="1745966"/>
    <lineage>
        <taxon>Bacteria</taxon>
        <taxon>Pseudomonadati</taxon>
        <taxon>Bacteroidota</taxon>
        <taxon>Cytophagia</taxon>
        <taxon>Cytophagales</taxon>
        <taxon>Hymenobacteraceae</taxon>
        <taxon>Pontibacter</taxon>
    </lineage>
</organism>
<dbReference type="Proteomes" id="UP001597094">
    <property type="component" value="Unassembled WGS sequence"/>
</dbReference>
<dbReference type="RefSeq" id="WP_377522763.1">
    <property type="nucleotide sequence ID" value="NZ_JBHTLD010000012.1"/>
</dbReference>
<protein>
    <submittedName>
        <fullName evidence="2">DUF6056 family protein</fullName>
    </submittedName>
</protein>
<evidence type="ECO:0000256" key="1">
    <source>
        <dbReference type="SAM" id="Phobius"/>
    </source>
</evidence>
<feature type="transmembrane region" description="Helical" evidence="1">
    <location>
        <begin position="101"/>
        <end position="129"/>
    </location>
</feature>
<feature type="transmembrane region" description="Helical" evidence="1">
    <location>
        <begin position="38"/>
        <end position="55"/>
    </location>
</feature>
<evidence type="ECO:0000313" key="2">
    <source>
        <dbReference type="EMBL" id="MFD1185129.1"/>
    </source>
</evidence>
<reference evidence="3" key="1">
    <citation type="journal article" date="2019" name="Int. J. Syst. Evol. Microbiol.">
        <title>The Global Catalogue of Microorganisms (GCM) 10K type strain sequencing project: providing services to taxonomists for standard genome sequencing and annotation.</title>
        <authorList>
            <consortium name="The Broad Institute Genomics Platform"/>
            <consortium name="The Broad Institute Genome Sequencing Center for Infectious Disease"/>
            <person name="Wu L."/>
            <person name="Ma J."/>
        </authorList>
    </citation>
    <scope>NUCLEOTIDE SEQUENCE [LARGE SCALE GENOMIC DNA]</scope>
    <source>
        <strain evidence="3">JCM 31319</strain>
    </source>
</reference>
<feature type="transmembrane region" description="Helical" evidence="1">
    <location>
        <begin position="212"/>
        <end position="229"/>
    </location>
</feature>
<gene>
    <name evidence="2" type="ORF">ACFQ2O_02845</name>
</gene>
<keyword evidence="1" id="KW-0472">Membrane</keyword>
<accession>A0ABW3SKE8</accession>
<feature type="transmembrane region" description="Helical" evidence="1">
    <location>
        <begin position="181"/>
        <end position="200"/>
    </location>
</feature>
<sequence>MLILLLLIHRQSNVAIKVACTVLASIAGAFMAGSNELALVYMMTTLLFILIVSWIKKSKDRYYLFTIFSFCLLVSLFVVLAPGNYARMEMHAVARQPVWSVLYAGALTLVSLYRWGGLLILASLVYVLVFGAQIREAYQQSRLFKVPLSLLFLYIIGTLFLMHFVFTWATGERPTPRVENVIYFFLLLSWFYTLQVLIIQRPSWLLIQQAPFLVKGGILLLFLLSVLDIQNNVSTAYLDLLSGKAAKYNSALQDRAAYLHESKCYKCIVPALPTVPASLHLLDIEPIGETEHKWVNEAYFNKKSIILAAPNPPVKDNVKTLVDLGKQWRRNTAE</sequence>
<dbReference type="Pfam" id="PF19528">
    <property type="entry name" value="DUF6056"/>
    <property type="match status" value="1"/>
</dbReference>
<keyword evidence="1" id="KW-1133">Transmembrane helix</keyword>
<dbReference type="InterPro" id="IPR045691">
    <property type="entry name" value="DUF6056"/>
</dbReference>
<evidence type="ECO:0000313" key="3">
    <source>
        <dbReference type="Proteomes" id="UP001597094"/>
    </source>
</evidence>
<name>A0ABW3SKE8_9BACT</name>
<keyword evidence="3" id="KW-1185">Reference proteome</keyword>
<comment type="caution">
    <text evidence="2">The sequence shown here is derived from an EMBL/GenBank/DDBJ whole genome shotgun (WGS) entry which is preliminary data.</text>
</comment>
<keyword evidence="1" id="KW-0812">Transmembrane</keyword>
<feature type="transmembrane region" description="Helical" evidence="1">
    <location>
        <begin position="62"/>
        <end position="81"/>
    </location>
</feature>
<feature type="transmembrane region" description="Helical" evidence="1">
    <location>
        <begin position="12"/>
        <end position="32"/>
    </location>
</feature>
<feature type="transmembrane region" description="Helical" evidence="1">
    <location>
        <begin position="150"/>
        <end position="169"/>
    </location>
</feature>
<proteinExistence type="predicted"/>
<dbReference type="EMBL" id="JBHTLD010000012">
    <property type="protein sequence ID" value="MFD1185129.1"/>
    <property type="molecule type" value="Genomic_DNA"/>
</dbReference>